<dbReference type="AlphaFoldDB" id="A0AAT9GPN8"/>
<sequence>MGYLDEKRIITTTLRYGVIIASILVIAGLIIFIISDKSPSDIYKFNTSSIPLTDYMDPLTITLYGVVVLISIPILIVFEQVLIYLFERDKIYVTISLVVLLLMLFAILIMPRLLL</sequence>
<dbReference type="KEGG" id="sjv:SJAV_07160"/>
<proteinExistence type="predicted"/>
<keyword evidence="1" id="KW-0472">Membrane</keyword>
<gene>
    <name evidence="2" type="ORF">SJAV_07160</name>
</gene>
<name>A0AAT9GPN8_9CREN</name>
<reference evidence="2" key="1">
    <citation type="submission" date="2024-03" db="EMBL/GenBank/DDBJ databases">
        <title>Complete genome sequence of Sulfurisphaera javensis strain KD-1.</title>
        <authorList>
            <person name="Sakai H."/>
            <person name="Nur N."/>
            <person name="Suwanto A."/>
            <person name="Kurosawa N."/>
        </authorList>
    </citation>
    <scope>NUCLEOTIDE SEQUENCE</scope>
    <source>
        <strain evidence="2">KD-1</strain>
    </source>
</reference>
<feature type="transmembrane region" description="Helical" evidence="1">
    <location>
        <begin position="12"/>
        <end position="34"/>
    </location>
</feature>
<evidence type="ECO:0000256" key="1">
    <source>
        <dbReference type="SAM" id="Phobius"/>
    </source>
</evidence>
<evidence type="ECO:0000313" key="2">
    <source>
        <dbReference type="EMBL" id="BFH72772.1"/>
    </source>
</evidence>
<organism evidence="2">
    <name type="scientific">Sulfurisphaera javensis</name>
    <dbReference type="NCBI Taxonomy" id="2049879"/>
    <lineage>
        <taxon>Archaea</taxon>
        <taxon>Thermoproteota</taxon>
        <taxon>Thermoprotei</taxon>
        <taxon>Sulfolobales</taxon>
        <taxon>Sulfolobaceae</taxon>
        <taxon>Sulfurisphaera</taxon>
    </lineage>
</organism>
<protein>
    <submittedName>
        <fullName evidence="2">DUF1634 domain-containing protein</fullName>
    </submittedName>
</protein>
<feature type="transmembrane region" description="Helical" evidence="1">
    <location>
        <begin position="92"/>
        <end position="114"/>
    </location>
</feature>
<dbReference type="Pfam" id="PF07843">
    <property type="entry name" value="DUF1634"/>
    <property type="match status" value="1"/>
</dbReference>
<dbReference type="EMBL" id="AP031322">
    <property type="protein sequence ID" value="BFH72772.1"/>
    <property type="molecule type" value="Genomic_DNA"/>
</dbReference>
<dbReference type="InterPro" id="IPR012861">
    <property type="entry name" value="DUF1634"/>
</dbReference>
<keyword evidence="1" id="KW-1133">Transmembrane helix</keyword>
<feature type="transmembrane region" description="Helical" evidence="1">
    <location>
        <begin position="61"/>
        <end position="85"/>
    </location>
</feature>
<keyword evidence="1" id="KW-0812">Transmembrane</keyword>
<accession>A0AAT9GPN8</accession>